<dbReference type="Proteomes" id="UP000228896">
    <property type="component" value="Unassembled WGS sequence"/>
</dbReference>
<feature type="transmembrane region" description="Helical" evidence="1">
    <location>
        <begin position="94"/>
        <end position="117"/>
    </location>
</feature>
<feature type="transmembrane region" description="Helical" evidence="1">
    <location>
        <begin position="202"/>
        <end position="222"/>
    </location>
</feature>
<keyword evidence="1" id="KW-0812">Transmembrane</keyword>
<gene>
    <name evidence="2" type="ORF">COS18_05080</name>
</gene>
<feature type="transmembrane region" description="Helical" evidence="1">
    <location>
        <begin position="69"/>
        <end position="88"/>
    </location>
</feature>
<dbReference type="Gene3D" id="1.25.40.10">
    <property type="entry name" value="Tetratricopeptide repeat domain"/>
    <property type="match status" value="2"/>
</dbReference>
<evidence type="ECO:0000256" key="1">
    <source>
        <dbReference type="SAM" id="Phobius"/>
    </source>
</evidence>
<organism evidence="2 3">
    <name type="scientific">Candidatus Falkowbacteria bacterium CG02_land_8_20_14_3_00_36_14</name>
    <dbReference type="NCBI Taxonomy" id="1974560"/>
    <lineage>
        <taxon>Bacteria</taxon>
        <taxon>Candidatus Falkowiibacteriota</taxon>
    </lineage>
</organism>
<feature type="transmembrane region" description="Helical" evidence="1">
    <location>
        <begin position="168"/>
        <end position="190"/>
    </location>
</feature>
<feature type="transmembrane region" description="Helical" evidence="1">
    <location>
        <begin position="228"/>
        <end position="246"/>
    </location>
</feature>
<feature type="transmembrane region" description="Helical" evidence="1">
    <location>
        <begin position="129"/>
        <end position="156"/>
    </location>
</feature>
<dbReference type="SUPFAM" id="SSF48452">
    <property type="entry name" value="TPR-like"/>
    <property type="match status" value="2"/>
</dbReference>
<dbReference type="AlphaFoldDB" id="A0A2M7DKX9"/>
<reference evidence="3" key="1">
    <citation type="submission" date="2017-09" db="EMBL/GenBank/DDBJ databases">
        <title>Depth-based differentiation of microbial function through sediment-hosted aquifers and enrichment of novel symbionts in the deep terrestrial subsurface.</title>
        <authorList>
            <person name="Probst A.J."/>
            <person name="Ladd B."/>
            <person name="Jarett J.K."/>
            <person name="Geller-Mcgrath D.E."/>
            <person name="Sieber C.M.K."/>
            <person name="Emerson J.B."/>
            <person name="Anantharaman K."/>
            <person name="Thomas B.C."/>
            <person name="Malmstrom R."/>
            <person name="Stieglmeier M."/>
            <person name="Klingl A."/>
            <person name="Woyke T."/>
            <person name="Ryan C.M."/>
            <person name="Banfield J.F."/>
        </authorList>
    </citation>
    <scope>NUCLEOTIDE SEQUENCE [LARGE SCALE GENOMIC DNA]</scope>
</reference>
<feature type="transmembrane region" description="Helical" evidence="1">
    <location>
        <begin position="39"/>
        <end position="57"/>
    </location>
</feature>
<name>A0A2M7DKX9_9BACT</name>
<feature type="transmembrane region" description="Helical" evidence="1">
    <location>
        <begin position="409"/>
        <end position="429"/>
    </location>
</feature>
<dbReference type="PANTHER" id="PTHR37422">
    <property type="entry name" value="TEICHURONIC ACID BIOSYNTHESIS PROTEIN TUAE"/>
    <property type="match status" value="1"/>
</dbReference>
<dbReference type="InterPro" id="IPR051533">
    <property type="entry name" value="WaaL-like"/>
</dbReference>
<feature type="transmembrane region" description="Helical" evidence="1">
    <location>
        <begin position="258"/>
        <end position="279"/>
    </location>
</feature>
<feature type="transmembrane region" description="Helical" evidence="1">
    <location>
        <begin position="384"/>
        <end position="403"/>
    </location>
</feature>
<dbReference type="InterPro" id="IPR011990">
    <property type="entry name" value="TPR-like_helical_dom_sf"/>
</dbReference>
<feature type="transmembrane region" description="Helical" evidence="1">
    <location>
        <begin position="347"/>
        <end position="372"/>
    </location>
</feature>
<protein>
    <submittedName>
        <fullName evidence="2">Uncharacterized protein</fullName>
    </submittedName>
</protein>
<feature type="transmembrane region" description="Helical" evidence="1">
    <location>
        <begin position="445"/>
        <end position="464"/>
    </location>
</feature>
<proteinExistence type="predicted"/>
<keyword evidence="1" id="KW-0472">Membrane</keyword>
<dbReference type="EMBL" id="PETS01000132">
    <property type="protein sequence ID" value="PIV50436.1"/>
    <property type="molecule type" value="Genomic_DNA"/>
</dbReference>
<evidence type="ECO:0000313" key="3">
    <source>
        <dbReference type="Proteomes" id="UP000228896"/>
    </source>
</evidence>
<sequence>MIIKLLDGIITASILLIFLLCPLFLTGLAAQGAGFEKNILFYFLVLIGIIVWATKGVVSGELNLKRTPLDWPIIGLLAVYIISTVLSVNQTDSIIGIYGDNAKGLAALIIFILFYYLTVNNINTKKVKALFWAFTVSSALIIFFSLLQISNIFIIPWEFTRVINFNPIGSFTGLSIFIMSVLPLLVIAATQTNNIHPRLKKYGAIFIKLITGLAVIASLVLLSLLKGYSFWLVAIVGMIIVLMFLIPKIIKITNNNLIIPILVFLVLIVFAVLGNYSFYNINLPAEVALSRQASWAIAKNSLKADPVFGSGPSTFYYSFSKYKDVNFNYENLWNLRFGTASGSIFEFLATVGIAGVLLIVIISLIALSLSFLTLIKTKTSELQSILLALFASLVSILIFNLLFALNSSLILISILIAVLTVSSAIIIYPEEFRTFNLSFRSSPKYALALAVIFLTTSSIFIILFTSGIKTYLADIYARQSLTAADLGQKISLLEKAKTLVPYQDVYYLNLANYYSSLANQAATNNNQAQIVDNLNLAVDYGKKAVALSPNKVGNNEALAMIYENAALYAPGYLDMADKTYEKVLELEPHNPVSYLRLALIDMARSNLEQDKDKKAAYINSAIKKYDKALVEKTNLDAAYYGKAIANERLANLDEAIANASKAFANSNSNIDYAFELGRLYFNRGVIQPNIAQTATNELTAGEEAGGDLSVATDQVSGSKIKRNDDLNTAEQIFKSILANNEYHANAQYSLALLYLKIGENGNSKIYAEKLLNTIQDEAQKKTIKEQFKEVL</sequence>
<accession>A0A2M7DKX9</accession>
<evidence type="ECO:0000313" key="2">
    <source>
        <dbReference type="EMBL" id="PIV50436.1"/>
    </source>
</evidence>
<dbReference type="PANTHER" id="PTHR37422:SF13">
    <property type="entry name" value="LIPOPOLYSACCHARIDE BIOSYNTHESIS PROTEIN PA4999-RELATED"/>
    <property type="match status" value="1"/>
</dbReference>
<keyword evidence="1" id="KW-1133">Transmembrane helix</keyword>
<comment type="caution">
    <text evidence="2">The sequence shown here is derived from an EMBL/GenBank/DDBJ whole genome shotgun (WGS) entry which is preliminary data.</text>
</comment>